<comment type="caution">
    <text evidence="1">The sequence shown here is derived from an EMBL/GenBank/DDBJ whole genome shotgun (WGS) entry which is preliminary data.</text>
</comment>
<name>A0ABX1BR48_9ACTN</name>
<dbReference type="EMBL" id="JAATEN010000004">
    <property type="protein sequence ID" value="NJQ00210.1"/>
    <property type="molecule type" value="Genomic_DNA"/>
</dbReference>
<dbReference type="Proteomes" id="UP000695264">
    <property type="component" value="Unassembled WGS sequence"/>
</dbReference>
<evidence type="ECO:0000313" key="1">
    <source>
        <dbReference type="EMBL" id="NJQ00210.1"/>
    </source>
</evidence>
<evidence type="ECO:0000313" key="2">
    <source>
        <dbReference type="Proteomes" id="UP000695264"/>
    </source>
</evidence>
<protein>
    <submittedName>
        <fullName evidence="1">Uncharacterized protein</fullName>
    </submittedName>
</protein>
<sequence length="72" mass="7823">MARSARSVRTADEVLEEAARMAARPALTPRVDRFVLLVGEGAAPPSALGPSVREQREIVVSVSRRVRRRQGG</sequence>
<reference evidence="1 2" key="1">
    <citation type="submission" date="2020-03" db="EMBL/GenBank/DDBJ databases">
        <title>WGS of actinomycetes isolated from Thailand.</title>
        <authorList>
            <person name="Thawai C."/>
        </authorList>
    </citation>
    <scope>NUCLEOTIDE SEQUENCE [LARGE SCALE GENOMIC DNA]</scope>
    <source>
        <strain evidence="1 2">PLAI 1-29</strain>
    </source>
</reference>
<keyword evidence="2" id="KW-1185">Reference proteome</keyword>
<gene>
    <name evidence="1" type="ORF">HCK00_06585</name>
</gene>
<organism evidence="1 2">
    <name type="scientific">Streptomyces zingiberis</name>
    <dbReference type="NCBI Taxonomy" id="2053010"/>
    <lineage>
        <taxon>Bacteria</taxon>
        <taxon>Bacillati</taxon>
        <taxon>Actinomycetota</taxon>
        <taxon>Actinomycetes</taxon>
        <taxon>Kitasatosporales</taxon>
        <taxon>Streptomycetaceae</taxon>
        <taxon>Streptomyces</taxon>
    </lineage>
</organism>
<dbReference type="RefSeq" id="WP_168100831.1">
    <property type="nucleotide sequence ID" value="NZ_JAATEN010000004.1"/>
</dbReference>
<accession>A0ABX1BR48</accession>
<proteinExistence type="predicted"/>